<gene>
    <name evidence="7" type="ORF">BCR35DRAFT_317296</name>
</gene>
<evidence type="ECO:0000313" key="8">
    <source>
        <dbReference type="Proteomes" id="UP000193467"/>
    </source>
</evidence>
<dbReference type="InParanoid" id="A0A1Y2G316"/>
<accession>A0A1Y2G316</accession>
<dbReference type="InterPro" id="IPR004113">
    <property type="entry name" value="FAD-bd_oxidored_4_C"/>
</dbReference>
<dbReference type="PROSITE" id="PS51387">
    <property type="entry name" value="FAD_PCMH"/>
    <property type="match status" value="1"/>
</dbReference>
<dbReference type="PANTHER" id="PTHR11748">
    <property type="entry name" value="D-LACTATE DEHYDROGENASE"/>
    <property type="match status" value="1"/>
</dbReference>
<dbReference type="Pfam" id="PF02913">
    <property type="entry name" value="FAD-oxidase_C"/>
    <property type="match status" value="1"/>
</dbReference>
<dbReference type="PANTHER" id="PTHR11748:SF114">
    <property type="entry name" value="ARYL-ALCOHOL OXIDASE VANILLYL-ALCOHOL OXIDASE (AFU_ORTHOLOGUE AFUA_3G09500)-RELATED"/>
    <property type="match status" value="1"/>
</dbReference>
<proteinExistence type="predicted"/>
<name>A0A1Y2G316_9BASI</name>
<reference evidence="7 8" key="1">
    <citation type="submission" date="2016-07" db="EMBL/GenBank/DDBJ databases">
        <title>Pervasive Adenine N6-methylation of Active Genes in Fungi.</title>
        <authorList>
            <consortium name="DOE Joint Genome Institute"/>
            <person name="Mondo S.J."/>
            <person name="Dannebaum R.O."/>
            <person name="Kuo R.C."/>
            <person name="Labutti K."/>
            <person name="Haridas S."/>
            <person name="Kuo A."/>
            <person name="Salamov A."/>
            <person name="Ahrendt S.R."/>
            <person name="Lipzen A."/>
            <person name="Sullivan W."/>
            <person name="Andreopoulos W.B."/>
            <person name="Clum A."/>
            <person name="Lindquist E."/>
            <person name="Daum C."/>
            <person name="Ramamoorthy G.K."/>
            <person name="Gryganskyi A."/>
            <person name="Culley D."/>
            <person name="Magnuson J.K."/>
            <person name="James T.Y."/>
            <person name="O'Malley M.A."/>
            <person name="Stajich J.E."/>
            <person name="Spatafora J.W."/>
            <person name="Visel A."/>
            <person name="Grigoriev I.V."/>
        </authorList>
    </citation>
    <scope>NUCLEOTIDE SEQUENCE [LARGE SCALE GENOMIC DNA]</scope>
    <source>
        <strain evidence="7 8">62-1032</strain>
    </source>
</reference>
<comment type="cofactor">
    <cofactor evidence="1">
        <name>FAD</name>
        <dbReference type="ChEBI" id="CHEBI:57692"/>
    </cofactor>
</comment>
<feature type="region of interest" description="Disordered" evidence="5">
    <location>
        <begin position="1"/>
        <end position="20"/>
    </location>
</feature>
<dbReference type="InterPro" id="IPR006094">
    <property type="entry name" value="Oxid_FAD_bind_N"/>
</dbReference>
<dbReference type="InterPro" id="IPR016170">
    <property type="entry name" value="Cytok_DH_C_sf"/>
</dbReference>
<sequence length="571" mass="63393">MAGSTHPANTGRSVETARRKLTLPPGISLHQFERAMDDLRSFMGTEHIEINDGPLNDGDYYHTALSHDSYSVMERDYFIASAVVSPGSTADVQAIVRWANKWKIPLWPVSIGRNLGYGGAAPRVPGSVVMNMGLRMNQILNVDEHTATCVLQPGVTYVGLYEHLKKIGLGDKLLIDVPDLGGGSVMGNALDRGVGYTPMGDHWGNHCGMEVVLPNGEVVRTGMDALPGSNCGQSYQHNFGPSVDGIFSQASNGIVTRMGFWLMPNPGGMLPFMITFKHRDDLIDAVDTLRPMMLSRLLGNIPSLRLGMWDAATYGSKSDYWPEHGGRPVPEDIEDRILEQEDLGAWVFYGALYGPDSITAPTWEVVKSKFAHIKDVRFQLREDVPERSYLHDRAAVFAGVPTWRELDWHRWVPNAGELFFAPISPVSGVDAKKQVGMCKARCIEYGFDYLGTFYIAAREMHHIVTILFDRAKPEERRRAEKLLRVLIDDAAKLGYGEYRTHIALGDQVAGTYNWNNNALMRLNETIKDALDPNGIMQPGRSGVWPKSYRGQGWELDGVNPPKVVRPSDGKL</sequence>
<dbReference type="Gene3D" id="3.40.462.10">
    <property type="entry name" value="FAD-linked oxidases, C-terminal domain"/>
    <property type="match status" value="1"/>
</dbReference>
<dbReference type="STRING" id="106004.A0A1Y2G316"/>
<dbReference type="GO" id="GO:1903457">
    <property type="term" value="P:lactate catabolic process"/>
    <property type="evidence" value="ECO:0007669"/>
    <property type="project" value="TreeGrafter"/>
</dbReference>
<dbReference type="SUPFAM" id="SSF55103">
    <property type="entry name" value="FAD-linked oxidases, C-terminal domain"/>
    <property type="match status" value="1"/>
</dbReference>
<dbReference type="InterPro" id="IPR016166">
    <property type="entry name" value="FAD-bd_PCMH"/>
</dbReference>
<dbReference type="GO" id="GO:0071949">
    <property type="term" value="F:FAD binding"/>
    <property type="evidence" value="ECO:0007669"/>
    <property type="project" value="InterPro"/>
</dbReference>
<keyword evidence="3" id="KW-0274">FAD</keyword>
<feature type="domain" description="FAD-binding PCMH-type" evidence="6">
    <location>
        <begin position="76"/>
        <end position="265"/>
    </location>
</feature>
<dbReference type="EMBL" id="MCGR01000006">
    <property type="protein sequence ID" value="ORY89350.1"/>
    <property type="molecule type" value="Genomic_DNA"/>
</dbReference>
<protein>
    <submittedName>
        <fullName evidence="7">Vanillyl-alcohol oxidase</fullName>
    </submittedName>
</protein>
<dbReference type="InterPro" id="IPR016169">
    <property type="entry name" value="FAD-bd_PCMH_sub2"/>
</dbReference>
<evidence type="ECO:0000256" key="3">
    <source>
        <dbReference type="ARBA" id="ARBA00022827"/>
    </source>
</evidence>
<dbReference type="GO" id="GO:0005739">
    <property type="term" value="C:mitochondrion"/>
    <property type="evidence" value="ECO:0007669"/>
    <property type="project" value="TreeGrafter"/>
</dbReference>
<dbReference type="SUPFAM" id="SSF56176">
    <property type="entry name" value="FAD-binding/transporter-associated domain-like"/>
    <property type="match status" value="1"/>
</dbReference>
<keyword evidence="2" id="KW-0285">Flavoprotein</keyword>
<organism evidence="7 8">
    <name type="scientific">Leucosporidium creatinivorum</name>
    <dbReference type="NCBI Taxonomy" id="106004"/>
    <lineage>
        <taxon>Eukaryota</taxon>
        <taxon>Fungi</taxon>
        <taxon>Dikarya</taxon>
        <taxon>Basidiomycota</taxon>
        <taxon>Pucciniomycotina</taxon>
        <taxon>Microbotryomycetes</taxon>
        <taxon>Leucosporidiales</taxon>
        <taxon>Leucosporidium</taxon>
    </lineage>
</organism>
<evidence type="ECO:0000256" key="1">
    <source>
        <dbReference type="ARBA" id="ARBA00001974"/>
    </source>
</evidence>
<dbReference type="Proteomes" id="UP000193467">
    <property type="component" value="Unassembled WGS sequence"/>
</dbReference>
<feature type="compositionally biased region" description="Polar residues" evidence="5">
    <location>
        <begin position="1"/>
        <end position="13"/>
    </location>
</feature>
<dbReference type="InterPro" id="IPR016171">
    <property type="entry name" value="Vanillyl_alc_oxidase_C-sub2"/>
</dbReference>
<dbReference type="OrthoDB" id="5332616at2759"/>
<dbReference type="GO" id="GO:0008720">
    <property type="term" value="F:D-lactate dehydrogenase (NAD+) activity"/>
    <property type="evidence" value="ECO:0007669"/>
    <property type="project" value="TreeGrafter"/>
</dbReference>
<dbReference type="Gene3D" id="3.30.465.10">
    <property type="match status" value="1"/>
</dbReference>
<keyword evidence="8" id="KW-1185">Reference proteome</keyword>
<dbReference type="InterPro" id="IPR016167">
    <property type="entry name" value="FAD-bd_PCMH_sub1"/>
</dbReference>
<dbReference type="GO" id="GO:0004458">
    <property type="term" value="F:D-lactate dehydrogenase (cytochrome) activity"/>
    <property type="evidence" value="ECO:0007669"/>
    <property type="project" value="TreeGrafter"/>
</dbReference>
<dbReference type="AlphaFoldDB" id="A0A1Y2G316"/>
<dbReference type="Gene3D" id="3.30.43.10">
    <property type="entry name" value="Uridine Diphospho-n-acetylenolpyruvylglucosamine Reductase, domain 2"/>
    <property type="match status" value="1"/>
</dbReference>
<dbReference type="InterPro" id="IPR016164">
    <property type="entry name" value="FAD-linked_Oxase-like_C"/>
</dbReference>
<evidence type="ECO:0000259" key="6">
    <source>
        <dbReference type="PROSITE" id="PS51387"/>
    </source>
</evidence>
<dbReference type="Gene3D" id="1.10.45.10">
    <property type="entry name" value="Vanillyl-alcohol Oxidase, Chain A, domain 4"/>
    <property type="match status" value="1"/>
</dbReference>
<comment type="caution">
    <text evidence="7">The sequence shown here is derived from an EMBL/GenBank/DDBJ whole genome shotgun (WGS) entry which is preliminary data.</text>
</comment>
<evidence type="ECO:0000256" key="2">
    <source>
        <dbReference type="ARBA" id="ARBA00022630"/>
    </source>
</evidence>
<dbReference type="InterPro" id="IPR036318">
    <property type="entry name" value="FAD-bd_PCMH-like_sf"/>
</dbReference>
<dbReference type="Pfam" id="PF01565">
    <property type="entry name" value="FAD_binding_4"/>
    <property type="match status" value="1"/>
</dbReference>
<keyword evidence="4" id="KW-0560">Oxidoreductase</keyword>
<evidence type="ECO:0000256" key="4">
    <source>
        <dbReference type="ARBA" id="ARBA00023002"/>
    </source>
</evidence>
<evidence type="ECO:0000313" key="7">
    <source>
        <dbReference type="EMBL" id="ORY89350.1"/>
    </source>
</evidence>
<evidence type="ECO:0000256" key="5">
    <source>
        <dbReference type="SAM" id="MobiDB-lite"/>
    </source>
</evidence>